<reference evidence="3" key="2">
    <citation type="submission" date="2017-06" db="EMBL/GenBank/DDBJ databases">
        <authorList>
            <person name="Kim H.J."/>
            <person name="Triplett B.A."/>
        </authorList>
    </citation>
    <scope>NUCLEOTIDE SEQUENCE [LARGE SCALE GENOMIC DNA]</scope>
    <source>
        <strain evidence="3">Kingella_eburonensis</strain>
    </source>
</reference>
<gene>
    <name evidence="2" type="primary">cheA_2</name>
    <name evidence="3" type="ORF">KEBURONENSIS_00829</name>
    <name evidence="2" type="ORF">KEBURONENSIS_01008</name>
</gene>
<evidence type="ECO:0000313" key="2">
    <source>
        <dbReference type="EMBL" id="SMQ12001.1"/>
    </source>
</evidence>
<evidence type="ECO:0000313" key="3">
    <source>
        <dbReference type="EMBL" id="SNB61136.1"/>
    </source>
</evidence>
<evidence type="ECO:0000259" key="1">
    <source>
        <dbReference type="Pfam" id="PF02518"/>
    </source>
</evidence>
<dbReference type="RefSeq" id="WP_143452767.1">
    <property type="nucleotide sequence ID" value="NZ_FXUV02000012.1"/>
</dbReference>
<dbReference type="EMBL" id="FXUV02000012">
    <property type="protein sequence ID" value="SNB61136.1"/>
    <property type="molecule type" value="Genomic_DNA"/>
</dbReference>
<sequence>MNTDSNFDAIRRKAILLGLMDTAEAESMEQRQMLSLMFSSGFSTATSETEDAGRGVGMDIIKETVQNMSGRISVATDAESYTRFSLTFPKA</sequence>
<dbReference type="Gene3D" id="3.30.565.10">
    <property type="entry name" value="Histidine kinase-like ATPase, C-terminal domain"/>
    <property type="match status" value="1"/>
</dbReference>
<protein>
    <submittedName>
        <fullName evidence="2">Chemotaxis protein CheA</fullName>
        <ecNumber evidence="2">2.7.13.3</ecNumber>
    </submittedName>
</protein>
<name>A0A238HEQ6_9NEIS</name>
<feature type="domain" description="Histidine kinase/HSP90-like ATPase" evidence="1">
    <location>
        <begin position="32"/>
        <end position="90"/>
    </location>
</feature>
<dbReference type="GO" id="GO:0004673">
    <property type="term" value="F:protein histidine kinase activity"/>
    <property type="evidence" value="ECO:0007669"/>
    <property type="project" value="UniProtKB-EC"/>
</dbReference>
<dbReference type="PANTHER" id="PTHR43395:SF1">
    <property type="entry name" value="CHEMOTAXIS PROTEIN CHEA"/>
    <property type="match status" value="1"/>
</dbReference>
<dbReference type="InterPro" id="IPR036890">
    <property type="entry name" value="HATPase_C_sf"/>
</dbReference>
<dbReference type="OrthoDB" id="9146932at2"/>
<keyword evidence="4" id="KW-1185">Reference proteome</keyword>
<dbReference type="STRING" id="1522312.GCA_900177895_01614"/>
<dbReference type="EC" id="2.7.13.3" evidence="2"/>
<proteinExistence type="predicted"/>
<dbReference type="InterPro" id="IPR003594">
    <property type="entry name" value="HATPase_dom"/>
</dbReference>
<organism evidence="2">
    <name type="scientific">Kingella negevensis</name>
    <dbReference type="NCBI Taxonomy" id="1522312"/>
    <lineage>
        <taxon>Bacteria</taxon>
        <taxon>Pseudomonadati</taxon>
        <taxon>Pseudomonadota</taxon>
        <taxon>Betaproteobacteria</taxon>
        <taxon>Neisseriales</taxon>
        <taxon>Neisseriaceae</taxon>
        <taxon>Kingella</taxon>
    </lineage>
</organism>
<dbReference type="AlphaFoldDB" id="A0A238HEQ6"/>
<dbReference type="EMBL" id="FXUV01000012">
    <property type="protein sequence ID" value="SMQ12001.1"/>
    <property type="molecule type" value="Genomic_DNA"/>
</dbReference>
<dbReference type="Proteomes" id="UP000215450">
    <property type="component" value="Unassembled WGS sequence"/>
</dbReference>
<evidence type="ECO:0000313" key="4">
    <source>
        <dbReference type="Proteomes" id="UP000215450"/>
    </source>
</evidence>
<reference evidence="4" key="3">
    <citation type="submission" date="2017-06" db="EMBL/GenBank/DDBJ databases">
        <authorList>
            <person name="Laurent S."/>
        </authorList>
    </citation>
    <scope>NUCLEOTIDE SEQUENCE [LARGE SCALE GENOMIC DNA]</scope>
</reference>
<dbReference type="InterPro" id="IPR051315">
    <property type="entry name" value="Bact_Chemotaxis_CheA"/>
</dbReference>
<dbReference type="SUPFAM" id="SSF55874">
    <property type="entry name" value="ATPase domain of HSP90 chaperone/DNA topoisomerase II/histidine kinase"/>
    <property type="match status" value="1"/>
</dbReference>
<dbReference type="Pfam" id="PF02518">
    <property type="entry name" value="HATPase_c"/>
    <property type="match status" value="1"/>
</dbReference>
<reference evidence="2" key="1">
    <citation type="submission" date="2017-05" db="EMBL/GenBank/DDBJ databases">
        <authorList>
            <person name="Song R."/>
            <person name="Chenine A.L."/>
            <person name="Ruprecht R.M."/>
        </authorList>
    </citation>
    <scope>NUCLEOTIDE SEQUENCE</scope>
    <source>
        <strain evidence="2">Kingella_eburonensis</strain>
    </source>
</reference>
<accession>A0A238HEQ6</accession>
<keyword evidence="2" id="KW-0808">Transferase</keyword>
<dbReference type="PANTHER" id="PTHR43395">
    <property type="entry name" value="SENSOR HISTIDINE KINASE CHEA"/>
    <property type="match status" value="1"/>
</dbReference>